<protein>
    <recommendedName>
        <fullName evidence="2">DUF1841 domain-containing protein</fullName>
    </recommendedName>
</protein>
<sequence>MKLFDPSDQWRFSRIAEKRKTTLLEGEDARIAAIMEEHPEFDPFWSLGEASASPQEIQGQIVNPFVHITLHLQIQNQIEREFPQEVKQAFLRLVEQGESDHDAIHQIISVYANLYFKALRRGQSFDESEYSIQLKYLTAS</sequence>
<dbReference type="Pfam" id="PF08897">
    <property type="entry name" value="DUF1841"/>
    <property type="match status" value="1"/>
</dbReference>
<evidence type="ECO:0000313" key="1">
    <source>
        <dbReference type="EMBL" id="EDZ39967.1"/>
    </source>
</evidence>
<dbReference type="EMBL" id="DS995259">
    <property type="protein sequence ID" value="EDZ39967.1"/>
    <property type="molecule type" value="Genomic_DNA"/>
</dbReference>
<proteinExistence type="predicted"/>
<evidence type="ECO:0008006" key="2">
    <source>
        <dbReference type="Google" id="ProtNLM"/>
    </source>
</evidence>
<reference evidence="1" key="2">
    <citation type="journal article" date="2008" name="PLoS Biol.">
        <title>Population genomic analysis of strain variation in Leptospirillum group II bacteria involved in acid mine drainage formation.</title>
        <authorList>
            <person name="Simmons S.L."/>
            <person name="Dibartolo G."/>
            <person name="Denef V.J."/>
            <person name="Goltsman D.S."/>
            <person name="Thelen M.P."/>
            <person name="Banfield J.F."/>
        </authorList>
    </citation>
    <scope>NUCLEOTIDE SEQUENCE [LARGE SCALE GENOMIC DNA]</scope>
</reference>
<gene>
    <name evidence="1" type="ORF">CGL2_11172060</name>
</gene>
<name>B6ANB0_9BACT</name>
<reference evidence="1" key="1">
    <citation type="journal article" date="2004" name="Nature">
        <title>Community structure and metabolism through reconstruction of microbial genomes from the environment.</title>
        <authorList>
            <person name="Tyson G.W."/>
            <person name="Chapman J."/>
            <person name="Hugenholtz P."/>
            <person name="Allen E.E."/>
            <person name="Ram R.J."/>
            <person name="Richardson P.M."/>
            <person name="Solovyev V.V."/>
            <person name="Rubin E.M."/>
            <person name="Rokhsar D.S."/>
            <person name="Banfield J.F."/>
        </authorList>
    </citation>
    <scope>NUCLEOTIDE SEQUENCE [LARGE SCALE GENOMIC DNA]</scope>
</reference>
<accession>B6ANB0</accession>
<dbReference type="InterPro" id="IPR014993">
    <property type="entry name" value="DUF1841"/>
</dbReference>
<dbReference type="AlphaFoldDB" id="B6ANB0"/>
<organism evidence="1">
    <name type="scientific">Leptospirillum sp. Group II '5-way CG'</name>
    <dbReference type="NCBI Taxonomy" id="419541"/>
    <lineage>
        <taxon>Bacteria</taxon>
        <taxon>Pseudomonadati</taxon>
        <taxon>Nitrospirota</taxon>
        <taxon>Nitrospiria</taxon>
        <taxon>Nitrospirales</taxon>
        <taxon>Nitrospiraceae</taxon>
        <taxon>Leptospirillum</taxon>
    </lineage>
</organism>